<name>A0AAW0GGQ0_9APHY</name>
<keyword evidence="4 6" id="KW-0472">Membrane</keyword>
<dbReference type="PANTHER" id="PTHR15549:SF27">
    <property type="entry name" value="CHITIN-BINDING TYPE-1 DOMAIN-CONTAINING PROTEIN"/>
    <property type="match status" value="1"/>
</dbReference>
<dbReference type="PANTHER" id="PTHR15549">
    <property type="entry name" value="PAIRED IMMUNOGLOBULIN-LIKE TYPE 2 RECEPTOR"/>
    <property type="match status" value="1"/>
</dbReference>
<keyword evidence="9" id="KW-1185">Reference proteome</keyword>
<evidence type="ECO:0000256" key="5">
    <source>
        <dbReference type="SAM" id="MobiDB-lite"/>
    </source>
</evidence>
<feature type="transmembrane region" description="Helical" evidence="6">
    <location>
        <begin position="207"/>
        <end position="230"/>
    </location>
</feature>
<feature type="compositionally biased region" description="Polar residues" evidence="5">
    <location>
        <begin position="163"/>
        <end position="188"/>
    </location>
</feature>
<feature type="signal peptide" evidence="7">
    <location>
        <begin position="1"/>
        <end position="25"/>
    </location>
</feature>
<keyword evidence="2 6" id="KW-0812">Transmembrane</keyword>
<accession>A0AAW0GGQ0</accession>
<evidence type="ECO:0000256" key="7">
    <source>
        <dbReference type="SAM" id="SignalP"/>
    </source>
</evidence>
<protein>
    <recommendedName>
        <fullName evidence="10">Transmembrane protein</fullName>
    </recommendedName>
</protein>
<dbReference type="EMBL" id="JASBNA010000006">
    <property type="protein sequence ID" value="KAK7690899.1"/>
    <property type="molecule type" value="Genomic_DNA"/>
</dbReference>
<keyword evidence="7" id="KW-0732">Signal</keyword>
<dbReference type="GO" id="GO:0016020">
    <property type="term" value="C:membrane"/>
    <property type="evidence" value="ECO:0007669"/>
    <property type="project" value="UniProtKB-SubCell"/>
</dbReference>
<evidence type="ECO:0008006" key="10">
    <source>
        <dbReference type="Google" id="ProtNLM"/>
    </source>
</evidence>
<sequence length="332" mass="34768">MARASFRTLSSVVVALVALAPDTLAQSTNATCLTGFDWMTNSRQQSPCLMAAYLSSPCLTDPSNARVLAIDSDTHYAAPKGVASATPCRCSTVFYSMLQACALCQGAQTIPWSTWASGCNGTTFISEYPRDIPSGTAIPSWSYEDVVKLDNFNLTAAMALDSTNPPESTAGSAPTATGSGVTPSSTSDLSDDGENAQGSSHKSNAGAIAGGVIGGIAGLILIAGGVWWFLRRKQVKKSIPATSPYHIDTQGNWDDKQQQGLLASTPPNQHMYAPQPVPTSQPTGARLYDPNDPSTFPAGGMEPSTLYTAQSPTIYAQNAYGKPGQYHGVAEV</sequence>
<feature type="chain" id="PRO_5043698877" description="Transmembrane protein" evidence="7">
    <location>
        <begin position="26"/>
        <end position="332"/>
    </location>
</feature>
<dbReference type="GO" id="GO:0071944">
    <property type="term" value="C:cell periphery"/>
    <property type="evidence" value="ECO:0007669"/>
    <property type="project" value="UniProtKB-ARBA"/>
</dbReference>
<evidence type="ECO:0000256" key="1">
    <source>
        <dbReference type="ARBA" id="ARBA00004167"/>
    </source>
</evidence>
<feature type="region of interest" description="Disordered" evidence="5">
    <location>
        <begin position="163"/>
        <end position="202"/>
    </location>
</feature>
<evidence type="ECO:0000313" key="8">
    <source>
        <dbReference type="EMBL" id="KAK7690899.1"/>
    </source>
</evidence>
<dbReference type="Proteomes" id="UP001385951">
    <property type="component" value="Unassembled WGS sequence"/>
</dbReference>
<evidence type="ECO:0000256" key="6">
    <source>
        <dbReference type="SAM" id="Phobius"/>
    </source>
</evidence>
<dbReference type="Gene3D" id="1.20.5.510">
    <property type="entry name" value="Single helix bin"/>
    <property type="match status" value="1"/>
</dbReference>
<dbReference type="InterPro" id="IPR051694">
    <property type="entry name" value="Immunoregulatory_rcpt-like"/>
</dbReference>
<reference evidence="8 9" key="1">
    <citation type="submission" date="2022-09" db="EMBL/GenBank/DDBJ databases">
        <authorList>
            <person name="Palmer J.M."/>
        </authorList>
    </citation>
    <scope>NUCLEOTIDE SEQUENCE [LARGE SCALE GENOMIC DNA]</scope>
    <source>
        <strain evidence="8 9">DSM 7382</strain>
    </source>
</reference>
<proteinExistence type="predicted"/>
<evidence type="ECO:0000256" key="3">
    <source>
        <dbReference type="ARBA" id="ARBA00022989"/>
    </source>
</evidence>
<dbReference type="AlphaFoldDB" id="A0AAW0GGQ0"/>
<evidence type="ECO:0000313" key="9">
    <source>
        <dbReference type="Proteomes" id="UP001385951"/>
    </source>
</evidence>
<evidence type="ECO:0000256" key="2">
    <source>
        <dbReference type="ARBA" id="ARBA00022692"/>
    </source>
</evidence>
<gene>
    <name evidence="8" type="ORF">QCA50_006001</name>
</gene>
<feature type="region of interest" description="Disordered" evidence="5">
    <location>
        <begin position="266"/>
        <end position="304"/>
    </location>
</feature>
<evidence type="ECO:0000256" key="4">
    <source>
        <dbReference type="ARBA" id="ARBA00023136"/>
    </source>
</evidence>
<organism evidence="8 9">
    <name type="scientific">Cerrena zonata</name>
    <dbReference type="NCBI Taxonomy" id="2478898"/>
    <lineage>
        <taxon>Eukaryota</taxon>
        <taxon>Fungi</taxon>
        <taxon>Dikarya</taxon>
        <taxon>Basidiomycota</taxon>
        <taxon>Agaricomycotina</taxon>
        <taxon>Agaricomycetes</taxon>
        <taxon>Polyporales</taxon>
        <taxon>Cerrenaceae</taxon>
        <taxon>Cerrena</taxon>
    </lineage>
</organism>
<comment type="subcellular location">
    <subcellularLocation>
        <location evidence="1">Membrane</location>
        <topology evidence="1">Single-pass membrane protein</topology>
    </subcellularLocation>
</comment>
<keyword evidence="3 6" id="KW-1133">Transmembrane helix</keyword>
<comment type="caution">
    <text evidence="8">The sequence shown here is derived from an EMBL/GenBank/DDBJ whole genome shotgun (WGS) entry which is preliminary data.</text>
</comment>